<evidence type="ECO:0000313" key="21">
    <source>
        <dbReference type="Proteomes" id="UP001428341"/>
    </source>
</evidence>
<name>A0AAP0Q862_9ROSI</name>
<gene>
    <name evidence="20" type="ORF">WN944_027449</name>
</gene>
<evidence type="ECO:0000256" key="14">
    <source>
        <dbReference type="ARBA" id="ARBA00023136"/>
    </source>
</evidence>
<dbReference type="Proteomes" id="UP001428341">
    <property type="component" value="Unassembled WGS sequence"/>
</dbReference>
<dbReference type="FunFam" id="1.10.510.10:FF:000445">
    <property type="entry name" value="MDIS1-interacting receptor like kinase 2"/>
    <property type="match status" value="1"/>
</dbReference>
<dbReference type="Pfam" id="PF08263">
    <property type="entry name" value="LRRNT_2"/>
    <property type="match status" value="1"/>
</dbReference>
<evidence type="ECO:0000313" key="20">
    <source>
        <dbReference type="EMBL" id="KAK9175442.1"/>
    </source>
</evidence>
<evidence type="ECO:0000256" key="2">
    <source>
        <dbReference type="ARBA" id="ARBA00012513"/>
    </source>
</evidence>
<evidence type="ECO:0000256" key="3">
    <source>
        <dbReference type="ARBA" id="ARBA00022527"/>
    </source>
</evidence>
<dbReference type="InterPro" id="IPR032675">
    <property type="entry name" value="LRR_dom_sf"/>
</dbReference>
<keyword evidence="13" id="KW-1133">Transmembrane helix</keyword>
<evidence type="ECO:0000256" key="6">
    <source>
        <dbReference type="ARBA" id="ARBA00022679"/>
    </source>
</evidence>
<dbReference type="GO" id="GO:0016020">
    <property type="term" value="C:membrane"/>
    <property type="evidence" value="ECO:0007669"/>
    <property type="project" value="UniProtKB-SubCell"/>
</dbReference>
<dbReference type="SUPFAM" id="SSF52047">
    <property type="entry name" value="RNI-like"/>
    <property type="match status" value="2"/>
</dbReference>
<dbReference type="InterPro" id="IPR008266">
    <property type="entry name" value="Tyr_kinase_AS"/>
</dbReference>
<accession>A0AAP0Q862</accession>
<dbReference type="InterPro" id="IPR011009">
    <property type="entry name" value="Kinase-like_dom_sf"/>
</dbReference>
<dbReference type="SMART" id="SM00369">
    <property type="entry name" value="LRR_TYP"/>
    <property type="match status" value="13"/>
</dbReference>
<keyword evidence="11" id="KW-0418">Kinase</keyword>
<keyword evidence="4" id="KW-0597">Phosphoprotein</keyword>
<keyword evidence="12" id="KW-0067">ATP-binding</keyword>
<evidence type="ECO:0000256" key="13">
    <source>
        <dbReference type="ARBA" id="ARBA00022989"/>
    </source>
</evidence>
<comment type="catalytic activity">
    <reaction evidence="18">
        <text>L-seryl-[protein] + ATP = O-phospho-L-seryl-[protein] + ADP + H(+)</text>
        <dbReference type="Rhea" id="RHEA:17989"/>
        <dbReference type="Rhea" id="RHEA-COMP:9863"/>
        <dbReference type="Rhea" id="RHEA-COMP:11604"/>
        <dbReference type="ChEBI" id="CHEBI:15378"/>
        <dbReference type="ChEBI" id="CHEBI:29999"/>
        <dbReference type="ChEBI" id="CHEBI:30616"/>
        <dbReference type="ChEBI" id="CHEBI:83421"/>
        <dbReference type="ChEBI" id="CHEBI:456216"/>
        <dbReference type="EC" id="2.7.11.1"/>
    </reaction>
</comment>
<sequence>MSIALERMDKEVVPKLRYHLEKLLRQEISFTTPSSREIGLDKEKECDKGVADALSYLHNDCFPPIVRRDISSKNGLLDLEYEARASDFGIAKFSKLDSSNRTELASTYGYIALDFPLIVSCDSTEEAHALLKWKTSLQNQNGSLLPSWTLNNPTKISPCTWFGIHCNHAGRVNSINLTSAGLKGTLHDFLFSSFAHLGYLDLRINQFFGIIPPQIGNLSMLKFLGLSFNQFSRSIPPEIGYLTHLKLLSFSKNQLSGLIPHEIGRLSSLNGLNLYSNFLKGSIPPSLGNLTSLIYIGISNNLLSGSIPNEVGNLKSLSDLRLDNNTLSGSIPLSLGNLTKLVTLYLHTNTLSGSIPYEIGNLKSLSDLQLSYNTLNGSIPFSLGNLTNLAILYIGINALSGSIPNEIGNLKSLSDLQLSYNTLNGSIPFSLGNLTNLAILYIGINALSGSIPNEIGNLKSLLDLRLDNNTLSGSIPLSLGNLTKLVTLYLDMNVLSSSIPDEIANLKSHSDLQLSENILNGSIPLALGNLGNLVVLDLSTNKLSGLIPLSFANLTSLTILYLYENSLCDSIPKEIGNMNSLSILDLSSNKLNGSIPLSLANLTNSLKVLYLSSNHIVGEIPLGHGMFNSLIQLTLNNNELSGQLSPELGSLIQLEYLDLSANTFHKSIPESLSNLVKLHYLNLSNNQFSQKIPNKIEKLIHLSELDLSHNIFREEIPSQICSMQSLEKLNLSHNNLSGSIPRCFEEMHWLSCIDISYNALQGLIPNSTTFRDAPMKNGSQTQQSSPRNTLGLLSVLTFDGKIVHEEIIRATNNFDDGHCIGNGGQGSVYKAKLPTGEIVAVKKFHSPLPGEMACQQEFLNEVNVTKIRHRNIVKFYGFCWHALHSFVVYEYLEMGSLAMILSNDAAAEQFCWTKRMNAIKGVADALSYMHTDCFPPIVHRDISSKNVLLNLEYEAHVSDFGISKFLKLGSSNRTELAGTFGYIAPELAYTMKVTEKCDVYSFGVLALEVIKGKHPRDFISSICSSLSSNLNIALDEMFDPRLSTPSRNVQDKLISIMEVSISCLDESPASRPTMQKVIQSLETLNVSHNNLSSFIPRCFEEIRWLSRIDISYNELEGPIPKSTAFREAPMQALQGKIVYEEIIRATNDFDDEHCIGKGGQGSVYKAELPYGEIIAVKKFLSPLPGEIAGQQEFLSEVEALTEIRHRNIVKFYGFCSHTRHSFLVYEYLEMGSLAMILSNAAAAEEFGWTQRMNVIKVADETLDPRLPTPSLNVQGKLISIMEVATAYLDETPEFRSTMQKVSQALKIWSGS</sequence>
<evidence type="ECO:0000256" key="9">
    <source>
        <dbReference type="ARBA" id="ARBA00022737"/>
    </source>
</evidence>
<dbReference type="GO" id="GO:0099402">
    <property type="term" value="P:plant organ development"/>
    <property type="evidence" value="ECO:0007669"/>
    <property type="project" value="UniProtKB-ARBA"/>
</dbReference>
<protein>
    <recommendedName>
        <fullName evidence="2">non-specific serine/threonine protein kinase</fullName>
        <ecNumber evidence="2">2.7.11.1</ecNumber>
    </recommendedName>
</protein>
<keyword evidence="8" id="KW-0732">Signal</keyword>
<dbReference type="PROSITE" id="PS50011">
    <property type="entry name" value="PROTEIN_KINASE_DOM"/>
    <property type="match status" value="3"/>
</dbReference>
<dbReference type="Pfam" id="PF13855">
    <property type="entry name" value="LRR_8"/>
    <property type="match status" value="1"/>
</dbReference>
<dbReference type="InterPro" id="IPR013210">
    <property type="entry name" value="LRR_N_plant-typ"/>
</dbReference>
<dbReference type="PROSITE" id="PS51450">
    <property type="entry name" value="LRR"/>
    <property type="match status" value="1"/>
</dbReference>
<keyword evidence="21" id="KW-1185">Reference proteome</keyword>
<dbReference type="PROSITE" id="PS00109">
    <property type="entry name" value="PROTEIN_KINASE_TYR"/>
    <property type="match status" value="1"/>
</dbReference>
<evidence type="ECO:0000256" key="12">
    <source>
        <dbReference type="ARBA" id="ARBA00022840"/>
    </source>
</evidence>
<dbReference type="FunFam" id="3.80.10.10:FF:000400">
    <property type="entry name" value="Nuclear pore complex protein NUP107"/>
    <property type="match status" value="1"/>
</dbReference>
<dbReference type="Pfam" id="PF00069">
    <property type="entry name" value="Pkinase"/>
    <property type="match status" value="2"/>
</dbReference>
<keyword evidence="3" id="KW-0723">Serine/threonine-protein kinase</keyword>
<dbReference type="InterPro" id="IPR051420">
    <property type="entry name" value="Ser_Thr_Kinases_DiverseReg"/>
</dbReference>
<evidence type="ECO:0000256" key="7">
    <source>
        <dbReference type="ARBA" id="ARBA00022692"/>
    </source>
</evidence>
<dbReference type="SUPFAM" id="SSF52058">
    <property type="entry name" value="L domain-like"/>
    <property type="match status" value="1"/>
</dbReference>
<evidence type="ECO:0000256" key="17">
    <source>
        <dbReference type="ARBA" id="ARBA00047899"/>
    </source>
</evidence>
<keyword evidence="16" id="KW-0325">Glycoprotein</keyword>
<keyword evidence="10" id="KW-0547">Nucleotide-binding</keyword>
<dbReference type="FunFam" id="3.80.10.10:FF:000233">
    <property type="entry name" value="Leucine-rich repeat receptor-like protein kinase TDR"/>
    <property type="match status" value="1"/>
</dbReference>
<feature type="domain" description="Protein kinase" evidence="19">
    <location>
        <begin position="814"/>
        <end position="1091"/>
    </location>
</feature>
<dbReference type="Pfam" id="PF00560">
    <property type="entry name" value="LRR_1"/>
    <property type="match status" value="8"/>
</dbReference>
<dbReference type="GO" id="GO:0009653">
    <property type="term" value="P:anatomical structure morphogenesis"/>
    <property type="evidence" value="ECO:0007669"/>
    <property type="project" value="UniProtKB-ARBA"/>
</dbReference>
<dbReference type="GO" id="GO:0005524">
    <property type="term" value="F:ATP binding"/>
    <property type="evidence" value="ECO:0007669"/>
    <property type="project" value="UniProtKB-KW"/>
</dbReference>
<dbReference type="PANTHER" id="PTHR48005:SF95">
    <property type="entry name" value="PROTEIN KINASE DOMAIN-CONTAINING PROTEIN"/>
    <property type="match status" value="1"/>
</dbReference>
<comment type="catalytic activity">
    <reaction evidence="17">
        <text>L-threonyl-[protein] + ATP = O-phospho-L-threonyl-[protein] + ADP + H(+)</text>
        <dbReference type="Rhea" id="RHEA:46608"/>
        <dbReference type="Rhea" id="RHEA-COMP:11060"/>
        <dbReference type="Rhea" id="RHEA-COMP:11605"/>
        <dbReference type="ChEBI" id="CHEBI:15378"/>
        <dbReference type="ChEBI" id="CHEBI:30013"/>
        <dbReference type="ChEBI" id="CHEBI:30616"/>
        <dbReference type="ChEBI" id="CHEBI:61977"/>
        <dbReference type="ChEBI" id="CHEBI:456216"/>
        <dbReference type="EC" id="2.7.11.1"/>
    </reaction>
</comment>
<dbReference type="FunFam" id="3.80.10.10:FF:000095">
    <property type="entry name" value="LRR receptor-like serine/threonine-protein kinase GSO1"/>
    <property type="match status" value="1"/>
</dbReference>
<proteinExistence type="predicted"/>
<dbReference type="InterPro" id="IPR001611">
    <property type="entry name" value="Leu-rich_rpt"/>
</dbReference>
<comment type="caution">
    <text evidence="20">The sequence shown here is derived from an EMBL/GenBank/DDBJ whole genome shotgun (WGS) entry which is preliminary data.</text>
</comment>
<keyword evidence="15" id="KW-0675">Receptor</keyword>
<dbReference type="PRINTS" id="PR00019">
    <property type="entry name" value="LEURICHRPT"/>
</dbReference>
<dbReference type="EC" id="2.7.11.1" evidence="2"/>
<dbReference type="InterPro" id="IPR003591">
    <property type="entry name" value="Leu-rich_rpt_typical-subtyp"/>
</dbReference>
<dbReference type="Pfam" id="PF23598">
    <property type="entry name" value="LRR_14"/>
    <property type="match status" value="1"/>
</dbReference>
<evidence type="ECO:0000256" key="10">
    <source>
        <dbReference type="ARBA" id="ARBA00022741"/>
    </source>
</evidence>
<reference evidence="20 21" key="1">
    <citation type="submission" date="2024-05" db="EMBL/GenBank/DDBJ databases">
        <title>Haplotype-resolved chromosome-level genome assembly of Huyou (Citrus changshanensis).</title>
        <authorList>
            <person name="Miao C."/>
            <person name="Chen W."/>
            <person name="Wu Y."/>
            <person name="Wang L."/>
            <person name="Zhao S."/>
            <person name="Grierson D."/>
            <person name="Xu C."/>
            <person name="Chen K."/>
        </authorList>
    </citation>
    <scope>NUCLEOTIDE SEQUENCE [LARGE SCALE GENOMIC DNA]</scope>
    <source>
        <strain evidence="20">01-14</strain>
        <tissue evidence="20">Leaf</tissue>
    </source>
</reference>
<evidence type="ECO:0000256" key="15">
    <source>
        <dbReference type="ARBA" id="ARBA00023170"/>
    </source>
</evidence>
<dbReference type="SUPFAM" id="SSF56112">
    <property type="entry name" value="Protein kinase-like (PK-like)"/>
    <property type="match status" value="3"/>
</dbReference>
<dbReference type="PANTHER" id="PTHR48005">
    <property type="entry name" value="LEUCINE RICH REPEAT KINASE 2"/>
    <property type="match status" value="1"/>
</dbReference>
<organism evidence="20 21">
    <name type="scientific">Citrus x changshan-huyou</name>
    <dbReference type="NCBI Taxonomy" id="2935761"/>
    <lineage>
        <taxon>Eukaryota</taxon>
        <taxon>Viridiplantae</taxon>
        <taxon>Streptophyta</taxon>
        <taxon>Embryophyta</taxon>
        <taxon>Tracheophyta</taxon>
        <taxon>Spermatophyta</taxon>
        <taxon>Magnoliopsida</taxon>
        <taxon>eudicotyledons</taxon>
        <taxon>Gunneridae</taxon>
        <taxon>Pentapetalae</taxon>
        <taxon>rosids</taxon>
        <taxon>malvids</taxon>
        <taxon>Sapindales</taxon>
        <taxon>Rutaceae</taxon>
        <taxon>Aurantioideae</taxon>
        <taxon>Citrus</taxon>
    </lineage>
</organism>
<evidence type="ECO:0000256" key="16">
    <source>
        <dbReference type="ARBA" id="ARBA00023180"/>
    </source>
</evidence>
<keyword evidence="6" id="KW-0808">Transferase</keyword>
<dbReference type="GO" id="GO:0004674">
    <property type="term" value="F:protein serine/threonine kinase activity"/>
    <property type="evidence" value="ECO:0007669"/>
    <property type="project" value="UniProtKB-KW"/>
</dbReference>
<keyword evidence="9" id="KW-0677">Repeat</keyword>
<dbReference type="Gene3D" id="3.80.10.10">
    <property type="entry name" value="Ribonuclease Inhibitor"/>
    <property type="match status" value="4"/>
</dbReference>
<keyword evidence="7" id="KW-0812">Transmembrane</keyword>
<comment type="subcellular location">
    <subcellularLocation>
        <location evidence="1">Membrane</location>
        <topology evidence="1">Single-pass type I membrane protein</topology>
    </subcellularLocation>
</comment>
<feature type="domain" description="Protein kinase" evidence="19">
    <location>
        <begin position="1"/>
        <end position="215"/>
    </location>
</feature>
<evidence type="ECO:0000256" key="4">
    <source>
        <dbReference type="ARBA" id="ARBA00022553"/>
    </source>
</evidence>
<evidence type="ECO:0000259" key="19">
    <source>
        <dbReference type="PROSITE" id="PS50011"/>
    </source>
</evidence>
<dbReference type="EMBL" id="JBCGBO010000025">
    <property type="protein sequence ID" value="KAK9175442.1"/>
    <property type="molecule type" value="Genomic_DNA"/>
</dbReference>
<evidence type="ECO:0000256" key="8">
    <source>
        <dbReference type="ARBA" id="ARBA00022729"/>
    </source>
</evidence>
<keyword evidence="5" id="KW-0433">Leucine-rich repeat</keyword>
<dbReference type="Gene3D" id="3.30.200.20">
    <property type="entry name" value="Phosphorylase Kinase, domain 1"/>
    <property type="match status" value="2"/>
</dbReference>
<dbReference type="InterPro" id="IPR000719">
    <property type="entry name" value="Prot_kinase_dom"/>
</dbReference>
<evidence type="ECO:0000256" key="11">
    <source>
        <dbReference type="ARBA" id="ARBA00022777"/>
    </source>
</evidence>
<evidence type="ECO:0000256" key="5">
    <source>
        <dbReference type="ARBA" id="ARBA00022614"/>
    </source>
</evidence>
<keyword evidence="14" id="KW-0472">Membrane</keyword>
<dbReference type="InterPro" id="IPR055414">
    <property type="entry name" value="LRR_R13L4/SHOC2-like"/>
</dbReference>
<evidence type="ECO:0000256" key="1">
    <source>
        <dbReference type="ARBA" id="ARBA00004479"/>
    </source>
</evidence>
<evidence type="ECO:0000256" key="18">
    <source>
        <dbReference type="ARBA" id="ARBA00048679"/>
    </source>
</evidence>
<dbReference type="Gene3D" id="1.10.510.10">
    <property type="entry name" value="Transferase(Phosphotransferase) domain 1"/>
    <property type="match status" value="2"/>
</dbReference>
<dbReference type="GO" id="GO:0009791">
    <property type="term" value="P:post-embryonic development"/>
    <property type="evidence" value="ECO:0007669"/>
    <property type="project" value="UniProtKB-ARBA"/>
</dbReference>
<dbReference type="FunFam" id="3.30.200.20:FF:000309">
    <property type="entry name" value="Leucine-rich repeat receptor protein kinase MSP1"/>
    <property type="match status" value="2"/>
</dbReference>
<feature type="domain" description="Protein kinase" evidence="19">
    <location>
        <begin position="1149"/>
        <end position="1311"/>
    </location>
</feature>